<reference evidence="8 9" key="1">
    <citation type="journal article" date="2019" name="Int. J. Syst. Evol. Microbiol.">
        <title>The Global Catalogue of Microorganisms (GCM) 10K type strain sequencing project: providing services to taxonomists for standard genome sequencing and annotation.</title>
        <authorList>
            <consortium name="The Broad Institute Genomics Platform"/>
            <consortium name="The Broad Institute Genome Sequencing Center for Infectious Disease"/>
            <person name="Wu L."/>
            <person name="Ma J."/>
        </authorList>
    </citation>
    <scope>NUCLEOTIDE SEQUENCE [LARGE SCALE GENOMIC DNA]</scope>
    <source>
        <strain evidence="8 9">JCM 3380</strain>
    </source>
</reference>
<dbReference type="PANTHER" id="PTHR44688:SF16">
    <property type="entry name" value="DNA-BINDING TRANSCRIPTIONAL ACTIVATOR DEVR_DOSR"/>
    <property type="match status" value="1"/>
</dbReference>
<keyword evidence="2" id="KW-0805">Transcription regulation</keyword>
<evidence type="ECO:0000313" key="9">
    <source>
        <dbReference type="Proteomes" id="UP001500416"/>
    </source>
</evidence>
<dbReference type="PANTHER" id="PTHR44688">
    <property type="entry name" value="DNA-BINDING TRANSCRIPTIONAL ACTIVATOR DEVR_DOSR"/>
    <property type="match status" value="1"/>
</dbReference>
<dbReference type="SUPFAM" id="SSF52172">
    <property type="entry name" value="CheY-like"/>
    <property type="match status" value="1"/>
</dbReference>
<dbReference type="SUPFAM" id="SSF46894">
    <property type="entry name" value="C-terminal effector domain of the bipartite response regulators"/>
    <property type="match status" value="1"/>
</dbReference>
<dbReference type="PROSITE" id="PS50043">
    <property type="entry name" value="HTH_LUXR_2"/>
    <property type="match status" value="1"/>
</dbReference>
<dbReference type="Pfam" id="PF00072">
    <property type="entry name" value="Response_reg"/>
    <property type="match status" value="1"/>
</dbReference>
<accession>A0ABN0T7R7</accession>
<dbReference type="CDD" id="cd06170">
    <property type="entry name" value="LuxR_C_like"/>
    <property type="match status" value="1"/>
</dbReference>
<dbReference type="Pfam" id="PF00196">
    <property type="entry name" value="GerE"/>
    <property type="match status" value="1"/>
</dbReference>
<dbReference type="InterPro" id="IPR058245">
    <property type="entry name" value="NreC/VraR/RcsB-like_REC"/>
</dbReference>
<dbReference type="SMART" id="SM00448">
    <property type="entry name" value="REC"/>
    <property type="match status" value="1"/>
</dbReference>
<evidence type="ECO:0000256" key="1">
    <source>
        <dbReference type="ARBA" id="ARBA00022553"/>
    </source>
</evidence>
<evidence type="ECO:0000256" key="2">
    <source>
        <dbReference type="ARBA" id="ARBA00023015"/>
    </source>
</evidence>
<dbReference type="CDD" id="cd17535">
    <property type="entry name" value="REC_NarL-like"/>
    <property type="match status" value="1"/>
</dbReference>
<evidence type="ECO:0000259" key="7">
    <source>
        <dbReference type="PROSITE" id="PS50110"/>
    </source>
</evidence>
<evidence type="ECO:0000313" key="8">
    <source>
        <dbReference type="EMBL" id="GAA0214478.1"/>
    </source>
</evidence>
<feature type="domain" description="HTH luxR-type" evidence="6">
    <location>
        <begin position="140"/>
        <end position="205"/>
    </location>
</feature>
<evidence type="ECO:0000259" key="6">
    <source>
        <dbReference type="PROSITE" id="PS50043"/>
    </source>
</evidence>
<dbReference type="PROSITE" id="PS50110">
    <property type="entry name" value="RESPONSE_REGULATORY"/>
    <property type="match status" value="1"/>
</dbReference>
<dbReference type="InterPro" id="IPR011006">
    <property type="entry name" value="CheY-like_superfamily"/>
</dbReference>
<feature type="modified residue" description="4-aspartylphosphate" evidence="5">
    <location>
        <position position="55"/>
    </location>
</feature>
<proteinExistence type="predicted"/>
<dbReference type="EMBL" id="BAAABU010000002">
    <property type="protein sequence ID" value="GAA0214478.1"/>
    <property type="molecule type" value="Genomic_DNA"/>
</dbReference>
<dbReference type="Proteomes" id="UP001500416">
    <property type="component" value="Unassembled WGS sequence"/>
</dbReference>
<dbReference type="RefSeq" id="WP_343932450.1">
    <property type="nucleotide sequence ID" value="NZ_BAAABU010000002.1"/>
</dbReference>
<dbReference type="PRINTS" id="PR00038">
    <property type="entry name" value="HTHLUXR"/>
</dbReference>
<feature type="domain" description="Response regulatory" evidence="7">
    <location>
        <begin position="4"/>
        <end position="120"/>
    </location>
</feature>
<gene>
    <name evidence="8" type="ORF">GCM10010492_10350</name>
</gene>
<evidence type="ECO:0000256" key="3">
    <source>
        <dbReference type="ARBA" id="ARBA00023125"/>
    </source>
</evidence>
<keyword evidence="3" id="KW-0238">DNA-binding</keyword>
<organism evidence="8 9">
    <name type="scientific">Saccharothrix mutabilis subsp. mutabilis</name>
    <dbReference type="NCBI Taxonomy" id="66855"/>
    <lineage>
        <taxon>Bacteria</taxon>
        <taxon>Bacillati</taxon>
        <taxon>Actinomycetota</taxon>
        <taxon>Actinomycetes</taxon>
        <taxon>Pseudonocardiales</taxon>
        <taxon>Pseudonocardiaceae</taxon>
        <taxon>Saccharothrix</taxon>
    </lineage>
</organism>
<keyword evidence="1 5" id="KW-0597">Phosphoprotein</keyword>
<protein>
    <submittedName>
        <fullName evidence="8">Response regulator transcription factor</fullName>
    </submittedName>
</protein>
<dbReference type="InterPro" id="IPR016032">
    <property type="entry name" value="Sig_transdc_resp-reg_C-effctor"/>
</dbReference>
<dbReference type="SMART" id="SM00421">
    <property type="entry name" value="HTH_LUXR"/>
    <property type="match status" value="1"/>
</dbReference>
<dbReference type="InterPro" id="IPR001789">
    <property type="entry name" value="Sig_transdc_resp-reg_receiver"/>
</dbReference>
<keyword evidence="9" id="KW-1185">Reference proteome</keyword>
<name>A0ABN0T7R7_9PSEU</name>
<keyword evidence="4" id="KW-0804">Transcription</keyword>
<dbReference type="Gene3D" id="3.40.50.2300">
    <property type="match status" value="1"/>
</dbReference>
<comment type="caution">
    <text evidence="8">The sequence shown here is derived from an EMBL/GenBank/DDBJ whole genome shotgun (WGS) entry which is preliminary data.</text>
</comment>
<sequence length="215" mass="22740">MTIRVVVVDGHTLFRYGLTTLTATAPDIKIVAEAKTAATAPAIVASYSPDVVTIDVALPDGDGLRLARELRDRHDDLGIVMLTSLGEDDVLFRALETGTSAFVAKTAPADEVLAAIRHASVAAGSFTAAGLAGALARKRTTADRLALSPREREVLLLLREGTSIPSIARSLYVSQSTAKTYVSRLYEKLGASNRAQALMAALRAGLIRTEQTHAS</sequence>
<dbReference type="InterPro" id="IPR000792">
    <property type="entry name" value="Tscrpt_reg_LuxR_C"/>
</dbReference>
<evidence type="ECO:0000256" key="4">
    <source>
        <dbReference type="ARBA" id="ARBA00023163"/>
    </source>
</evidence>
<evidence type="ECO:0000256" key="5">
    <source>
        <dbReference type="PROSITE-ProRule" id="PRU00169"/>
    </source>
</evidence>